<proteinExistence type="predicted"/>
<evidence type="ECO:0000313" key="2">
    <source>
        <dbReference type="EnsemblMetazoa" id="G33079.1:cds"/>
    </source>
</evidence>
<dbReference type="Proteomes" id="UP000005408">
    <property type="component" value="Unassembled WGS sequence"/>
</dbReference>
<protein>
    <submittedName>
        <fullName evidence="2">Uncharacterized protein</fullName>
    </submittedName>
</protein>
<feature type="region of interest" description="Disordered" evidence="1">
    <location>
        <begin position="39"/>
        <end position="61"/>
    </location>
</feature>
<name>A0A8W8MD57_MAGGI</name>
<reference evidence="2" key="1">
    <citation type="submission" date="2022-08" db="UniProtKB">
        <authorList>
            <consortium name="EnsemblMetazoa"/>
        </authorList>
    </citation>
    <scope>IDENTIFICATION</scope>
    <source>
        <strain evidence="2">05x7-T-G4-1.051#20</strain>
    </source>
</reference>
<keyword evidence="3" id="KW-1185">Reference proteome</keyword>
<dbReference type="AlphaFoldDB" id="A0A8W8MD57"/>
<evidence type="ECO:0000256" key="1">
    <source>
        <dbReference type="SAM" id="MobiDB-lite"/>
    </source>
</evidence>
<accession>A0A8W8MD57</accession>
<evidence type="ECO:0000313" key="3">
    <source>
        <dbReference type="Proteomes" id="UP000005408"/>
    </source>
</evidence>
<sequence>MGDLPPPPPPPLPSLNESICNDFPPQPFIEMIGNMTVAMGTPLEGPQPDEPLPKQTASGVCSESTDECKTFVPLVGRKGEEASFSFAAMHASNGVNEVVQGFPYRRTRPSQEIPGTADNATECCWEPI</sequence>
<organism evidence="2 3">
    <name type="scientific">Magallana gigas</name>
    <name type="common">Pacific oyster</name>
    <name type="synonym">Crassostrea gigas</name>
    <dbReference type="NCBI Taxonomy" id="29159"/>
    <lineage>
        <taxon>Eukaryota</taxon>
        <taxon>Metazoa</taxon>
        <taxon>Spiralia</taxon>
        <taxon>Lophotrochozoa</taxon>
        <taxon>Mollusca</taxon>
        <taxon>Bivalvia</taxon>
        <taxon>Autobranchia</taxon>
        <taxon>Pteriomorphia</taxon>
        <taxon>Ostreida</taxon>
        <taxon>Ostreoidea</taxon>
        <taxon>Ostreidae</taxon>
        <taxon>Magallana</taxon>
    </lineage>
</organism>
<dbReference type="EnsemblMetazoa" id="G33079.1">
    <property type="protein sequence ID" value="G33079.1:cds"/>
    <property type="gene ID" value="G33079"/>
</dbReference>